<evidence type="ECO:0000256" key="2">
    <source>
        <dbReference type="ARBA" id="ARBA00010147"/>
    </source>
</evidence>
<evidence type="ECO:0000256" key="4">
    <source>
        <dbReference type="ARBA" id="ARBA00022723"/>
    </source>
</evidence>
<keyword evidence="6" id="KW-0106">Calcium</keyword>
<dbReference type="SUPFAM" id="SSF49785">
    <property type="entry name" value="Galactose-binding domain-like"/>
    <property type="match status" value="2"/>
</dbReference>
<dbReference type="InterPro" id="IPR008979">
    <property type="entry name" value="Galactose-bd-like_sf"/>
</dbReference>
<dbReference type="Proteomes" id="UP000694523">
    <property type="component" value="Unplaced"/>
</dbReference>
<evidence type="ECO:0000259" key="9">
    <source>
        <dbReference type="SMART" id="SM00607"/>
    </source>
</evidence>
<feature type="chain" id="PRO_5044681679" description="Fucolectin tachylectin-4 pentraxin-1 domain-containing protein" evidence="8">
    <location>
        <begin position="18"/>
        <end position="322"/>
    </location>
</feature>
<keyword evidence="8" id="KW-0732">Signal</keyword>
<dbReference type="Pfam" id="PF22633">
    <property type="entry name" value="F5_F8_type_C_2"/>
    <property type="match status" value="2"/>
</dbReference>
<keyword evidence="4" id="KW-0479">Metal-binding</keyword>
<dbReference type="AlphaFoldDB" id="A0A8C6TR88"/>
<dbReference type="Ensembl" id="ENSNMLT00000025862.1">
    <property type="protein sequence ID" value="ENSNMLP00000023105.1"/>
    <property type="gene ID" value="ENSNMLG00000014891.1"/>
</dbReference>
<comment type="function">
    <text evidence="1">Acts as a defensive agent. Recognizes blood group fucosylated oligosaccharides including A, B, H and Lewis B-type antigens. Does not recognize Lewis A antigen and has low affinity for monovalent haptens.</text>
</comment>
<evidence type="ECO:0000256" key="3">
    <source>
        <dbReference type="ARBA" id="ARBA00011233"/>
    </source>
</evidence>
<proteinExistence type="inferred from homology"/>
<evidence type="ECO:0000256" key="5">
    <source>
        <dbReference type="ARBA" id="ARBA00022734"/>
    </source>
</evidence>
<keyword evidence="11" id="KW-1185">Reference proteome</keyword>
<dbReference type="GO" id="GO:0010185">
    <property type="term" value="P:regulation of cellular defense response"/>
    <property type="evidence" value="ECO:0007669"/>
    <property type="project" value="UniProtKB-ARBA"/>
</dbReference>
<feature type="domain" description="Fucolectin tachylectin-4 pentraxin-1" evidence="9">
    <location>
        <begin position="168"/>
        <end position="313"/>
    </location>
</feature>
<dbReference type="SMART" id="SM00607">
    <property type="entry name" value="FTP"/>
    <property type="match status" value="2"/>
</dbReference>
<evidence type="ECO:0000313" key="10">
    <source>
        <dbReference type="Ensembl" id="ENSNMLP00000023098.1"/>
    </source>
</evidence>
<keyword evidence="5" id="KW-0430">Lectin</keyword>
<dbReference type="InterPro" id="IPR051941">
    <property type="entry name" value="BG_Antigen-Binding_Lectin"/>
</dbReference>
<sequence>MKCIPVLFLLFLKTISALSENKTNLALGGEATQIDTYDGLGVASNAIDGNTDSNYMHGSCTHTLENTNPWWRVDLQDSYFITSVKVTNRGDCCARRLNRAQIRVGNSLLNNGNDNPVVATISRILADRPETYTLAKPTEGRYVNVFLPGRKKYLTLCEVEVYGYQDEKKNMARGGVATQIDTYDELGAASNAIDGNRDSIYSHKSCTHTLTTSDPWWRVDLRYEHAITSIVVKNRGDCCAQRLDGAEIRVGNSLANNGNDNPVAITISHIPLGLSKTFKFTKPVEGRYVNVFLPGTDKYLTLCEVEVYGDDVDKGESPESPM</sequence>
<dbReference type="Ensembl" id="ENSNMLT00000025855.1">
    <property type="protein sequence ID" value="ENSNMLP00000023098.1"/>
    <property type="gene ID" value="ENSNMLG00000014891.1"/>
</dbReference>
<dbReference type="Gene3D" id="2.60.120.260">
    <property type="entry name" value="Galactose-binding domain-like"/>
    <property type="match status" value="2"/>
</dbReference>
<dbReference type="GO" id="GO:0046872">
    <property type="term" value="F:metal ion binding"/>
    <property type="evidence" value="ECO:0007669"/>
    <property type="project" value="UniProtKB-KW"/>
</dbReference>
<reference evidence="10" key="1">
    <citation type="submission" date="2025-05" db="UniProtKB">
        <authorList>
            <consortium name="Ensembl"/>
        </authorList>
    </citation>
    <scope>IDENTIFICATION</scope>
</reference>
<feature type="domain" description="Fucolectin tachylectin-4 pentraxin-1" evidence="9">
    <location>
        <begin position="22"/>
        <end position="166"/>
    </location>
</feature>
<accession>A0A8C6TR88</accession>
<name>A0A8C6TR88_9GOBI</name>
<dbReference type="InterPro" id="IPR006585">
    <property type="entry name" value="FTP1"/>
</dbReference>
<comment type="similarity">
    <text evidence="2">Belongs to the fucolectin family.</text>
</comment>
<evidence type="ECO:0000256" key="8">
    <source>
        <dbReference type="SAM" id="SignalP"/>
    </source>
</evidence>
<dbReference type="GO" id="GO:0001868">
    <property type="term" value="P:regulation of complement activation, lectin pathway"/>
    <property type="evidence" value="ECO:0007669"/>
    <property type="project" value="UniProtKB-ARBA"/>
</dbReference>
<keyword evidence="7" id="KW-1015">Disulfide bond</keyword>
<protein>
    <recommendedName>
        <fullName evidence="9">Fucolectin tachylectin-4 pentraxin-1 domain-containing protein</fullName>
    </recommendedName>
</protein>
<feature type="signal peptide" evidence="8">
    <location>
        <begin position="1"/>
        <end position="17"/>
    </location>
</feature>
<evidence type="ECO:0000256" key="6">
    <source>
        <dbReference type="ARBA" id="ARBA00022837"/>
    </source>
</evidence>
<evidence type="ECO:0000256" key="7">
    <source>
        <dbReference type="ARBA" id="ARBA00023157"/>
    </source>
</evidence>
<evidence type="ECO:0000256" key="1">
    <source>
        <dbReference type="ARBA" id="ARBA00002219"/>
    </source>
</evidence>
<evidence type="ECO:0000313" key="11">
    <source>
        <dbReference type="Proteomes" id="UP000694523"/>
    </source>
</evidence>
<dbReference type="Ensembl" id="ENSNMLT00000025864.1">
    <property type="protein sequence ID" value="ENSNMLP00000023107.1"/>
    <property type="gene ID" value="ENSNMLG00000014891.1"/>
</dbReference>
<dbReference type="PANTHER" id="PTHR45713:SF6">
    <property type="entry name" value="F5_8 TYPE C DOMAIN-CONTAINING PROTEIN"/>
    <property type="match status" value="1"/>
</dbReference>
<dbReference type="PANTHER" id="PTHR45713">
    <property type="entry name" value="FTP DOMAIN-CONTAINING PROTEIN"/>
    <property type="match status" value="1"/>
</dbReference>
<organism evidence="10 11">
    <name type="scientific">Neogobius melanostomus</name>
    <name type="common">round goby</name>
    <dbReference type="NCBI Taxonomy" id="47308"/>
    <lineage>
        <taxon>Eukaryota</taxon>
        <taxon>Metazoa</taxon>
        <taxon>Chordata</taxon>
        <taxon>Craniata</taxon>
        <taxon>Vertebrata</taxon>
        <taxon>Euteleostomi</taxon>
        <taxon>Actinopterygii</taxon>
        <taxon>Neopterygii</taxon>
        <taxon>Teleostei</taxon>
        <taxon>Neoteleostei</taxon>
        <taxon>Acanthomorphata</taxon>
        <taxon>Gobiaria</taxon>
        <taxon>Gobiiformes</taxon>
        <taxon>Gobioidei</taxon>
        <taxon>Gobiidae</taxon>
        <taxon>Benthophilinae</taxon>
        <taxon>Neogobiini</taxon>
        <taxon>Neogobius</taxon>
    </lineage>
</organism>
<dbReference type="GO" id="GO:0042806">
    <property type="term" value="F:fucose binding"/>
    <property type="evidence" value="ECO:0007669"/>
    <property type="project" value="UniProtKB-ARBA"/>
</dbReference>
<comment type="subunit">
    <text evidence="3">Homotrimer.</text>
</comment>